<proteinExistence type="predicted"/>
<evidence type="ECO:0000313" key="2">
    <source>
        <dbReference type="Proteomes" id="UP001485043"/>
    </source>
</evidence>
<name>A0AAW1SZ20_9CHLO</name>
<dbReference type="AlphaFoldDB" id="A0AAW1SZ20"/>
<accession>A0AAW1SZ20</accession>
<dbReference type="EMBL" id="JALJOV010000734">
    <property type="protein sequence ID" value="KAK9861583.1"/>
    <property type="molecule type" value="Genomic_DNA"/>
</dbReference>
<keyword evidence="2" id="KW-1185">Reference proteome</keyword>
<organism evidence="1 2">
    <name type="scientific">Apatococcus fuscideae</name>
    <dbReference type="NCBI Taxonomy" id="2026836"/>
    <lineage>
        <taxon>Eukaryota</taxon>
        <taxon>Viridiplantae</taxon>
        <taxon>Chlorophyta</taxon>
        <taxon>core chlorophytes</taxon>
        <taxon>Trebouxiophyceae</taxon>
        <taxon>Chlorellales</taxon>
        <taxon>Chlorellaceae</taxon>
        <taxon>Apatococcus</taxon>
    </lineage>
</organism>
<evidence type="ECO:0000313" key="1">
    <source>
        <dbReference type="EMBL" id="KAK9861583.1"/>
    </source>
</evidence>
<protein>
    <submittedName>
        <fullName evidence="1">Uncharacterized protein</fullName>
    </submittedName>
</protein>
<reference evidence="1 2" key="1">
    <citation type="journal article" date="2024" name="Nat. Commun.">
        <title>Phylogenomics reveals the evolutionary origins of lichenization in chlorophyte algae.</title>
        <authorList>
            <person name="Puginier C."/>
            <person name="Libourel C."/>
            <person name="Otte J."/>
            <person name="Skaloud P."/>
            <person name="Haon M."/>
            <person name="Grisel S."/>
            <person name="Petersen M."/>
            <person name="Berrin J.G."/>
            <person name="Delaux P.M."/>
            <person name="Dal Grande F."/>
            <person name="Keller J."/>
        </authorList>
    </citation>
    <scope>NUCLEOTIDE SEQUENCE [LARGE SCALE GENOMIC DNA]</scope>
    <source>
        <strain evidence="1 2">SAG 2523</strain>
    </source>
</reference>
<dbReference type="Proteomes" id="UP001485043">
    <property type="component" value="Unassembled WGS sequence"/>
</dbReference>
<comment type="caution">
    <text evidence="1">The sequence shown here is derived from an EMBL/GenBank/DDBJ whole genome shotgun (WGS) entry which is preliminary data.</text>
</comment>
<sequence>MLSNARPGSNQSAVGAVVAREESLCNNVNALRVFVYDAARPCNIPGMSPAAGPRLTGLQRQVLYFYRRVIRTAKTLPQPVRGETLQYREVDKKNYQLVEHLMRKGGRQLELAKDKNVSGISFRQLRKSA</sequence>
<gene>
    <name evidence="1" type="ORF">WJX84_006370</name>
</gene>